<reference evidence="8 9" key="1">
    <citation type="journal article" date="2012" name="Int. J. Syst. Evol. Microbiol.">
        <title>Shewanella dokdonensis sp. nov., isolated from seawater.</title>
        <authorList>
            <person name="Sung H.R."/>
            <person name="Yoon J.H."/>
            <person name="Ghim S.Y."/>
        </authorList>
    </citation>
    <scope>NUCLEOTIDE SEQUENCE [LARGE SCALE GENOMIC DNA]</scope>
    <source>
        <strain evidence="8 9">DSM 23626</strain>
    </source>
</reference>
<evidence type="ECO:0000256" key="5">
    <source>
        <dbReference type="ARBA" id="ARBA00023049"/>
    </source>
</evidence>
<dbReference type="RefSeq" id="WP_213681679.1">
    <property type="nucleotide sequence ID" value="NZ_CP074572.1"/>
</dbReference>
<evidence type="ECO:0000313" key="9">
    <source>
        <dbReference type="Proteomes" id="UP000676428"/>
    </source>
</evidence>
<evidence type="ECO:0000256" key="4">
    <source>
        <dbReference type="ARBA" id="ARBA00022833"/>
    </source>
</evidence>
<dbReference type="InterPro" id="IPR001567">
    <property type="entry name" value="Pept_M3A_M3B_dom"/>
</dbReference>
<evidence type="ECO:0000256" key="6">
    <source>
        <dbReference type="RuleBase" id="RU003435"/>
    </source>
</evidence>
<feature type="domain" description="Peptidase M3A/M3B catalytic" evidence="7">
    <location>
        <begin position="114"/>
        <end position="177"/>
    </location>
</feature>
<dbReference type="Pfam" id="PF01432">
    <property type="entry name" value="Peptidase_M3"/>
    <property type="match status" value="1"/>
</dbReference>
<name>A0ABX8DEA2_9GAMM</name>
<keyword evidence="4 6" id="KW-0862">Zinc</keyword>
<dbReference type="SUPFAM" id="SSF55486">
    <property type="entry name" value="Metalloproteases ('zincins'), catalytic domain"/>
    <property type="match status" value="1"/>
</dbReference>
<protein>
    <recommendedName>
        <fullName evidence="7">Peptidase M3A/M3B catalytic domain-containing protein</fullName>
    </recommendedName>
</protein>
<comment type="similarity">
    <text evidence="6">Belongs to the peptidase M3 family.</text>
</comment>
<evidence type="ECO:0000256" key="2">
    <source>
        <dbReference type="ARBA" id="ARBA00022723"/>
    </source>
</evidence>
<organism evidence="8 9">
    <name type="scientific">Shewanella dokdonensis</name>
    <dbReference type="NCBI Taxonomy" id="712036"/>
    <lineage>
        <taxon>Bacteria</taxon>
        <taxon>Pseudomonadati</taxon>
        <taxon>Pseudomonadota</taxon>
        <taxon>Gammaproteobacteria</taxon>
        <taxon>Alteromonadales</taxon>
        <taxon>Shewanellaceae</taxon>
        <taxon>Shewanella</taxon>
    </lineage>
</organism>
<proteinExistence type="inferred from homology"/>
<evidence type="ECO:0000256" key="3">
    <source>
        <dbReference type="ARBA" id="ARBA00022801"/>
    </source>
</evidence>
<keyword evidence="9" id="KW-1185">Reference proteome</keyword>
<dbReference type="Proteomes" id="UP000676428">
    <property type="component" value="Chromosome"/>
</dbReference>
<keyword evidence="3 6" id="KW-0378">Hydrolase</keyword>
<comment type="cofactor">
    <cofactor evidence="6">
        <name>Zn(2+)</name>
        <dbReference type="ChEBI" id="CHEBI:29105"/>
    </cofactor>
    <text evidence="6">Binds 1 zinc ion.</text>
</comment>
<accession>A0ABX8DEA2</accession>
<dbReference type="Gene3D" id="1.10.1370.10">
    <property type="entry name" value="Neurolysin, domain 3"/>
    <property type="match status" value="1"/>
</dbReference>
<gene>
    <name evidence="8" type="ORF">KHX94_18275</name>
</gene>
<keyword evidence="2 6" id="KW-0479">Metal-binding</keyword>
<dbReference type="EMBL" id="CP074572">
    <property type="protein sequence ID" value="QVK23036.1"/>
    <property type="molecule type" value="Genomic_DNA"/>
</dbReference>
<keyword evidence="1 6" id="KW-0645">Protease</keyword>
<evidence type="ECO:0000313" key="8">
    <source>
        <dbReference type="EMBL" id="QVK23036.1"/>
    </source>
</evidence>
<evidence type="ECO:0000259" key="7">
    <source>
        <dbReference type="Pfam" id="PF01432"/>
    </source>
</evidence>
<evidence type="ECO:0000256" key="1">
    <source>
        <dbReference type="ARBA" id="ARBA00022670"/>
    </source>
</evidence>
<sequence>MQCQLTLADAVDRVLTAPQLPQLIAHMRQTDTPGLKQLAQKYQYLLEHQLPLEQKARLSTAQASIRQHLKSNNFQLAFGDCALPSKTPETTTQATPEQAPVQSKPLARNIASYLLQQPDEHCRYEVWRRYQTRVKDAVKPMLNKVLQQRQQQAQLAGVDNYADFLLQQQLVGSAKQLSIF</sequence>
<keyword evidence="5 6" id="KW-0482">Metalloprotease</keyword>
<dbReference type="InterPro" id="IPR024077">
    <property type="entry name" value="Neurolysin/TOP_dom2"/>
</dbReference>